<protein>
    <submittedName>
        <fullName evidence="1">Uncharacterized protein</fullName>
    </submittedName>
</protein>
<dbReference type="AlphaFoldDB" id="J3LYD0"/>
<proteinExistence type="predicted"/>
<dbReference type="Gramene" id="OB04G21550.1">
    <property type="protein sequence ID" value="OB04G21550.1"/>
    <property type="gene ID" value="OB04G21550"/>
</dbReference>
<dbReference type="EnsemblPlants" id="OB04G21550.1">
    <property type="protein sequence ID" value="OB04G21550.1"/>
    <property type="gene ID" value="OB04G21550"/>
</dbReference>
<dbReference type="HOGENOM" id="CLU_2486997_0_0_1"/>
<reference evidence="1" key="1">
    <citation type="journal article" date="2013" name="Nat. Commun.">
        <title>Whole-genome sequencing of Oryza brachyantha reveals mechanisms underlying Oryza genome evolution.</title>
        <authorList>
            <person name="Chen J."/>
            <person name="Huang Q."/>
            <person name="Gao D."/>
            <person name="Wang J."/>
            <person name="Lang Y."/>
            <person name="Liu T."/>
            <person name="Li B."/>
            <person name="Bai Z."/>
            <person name="Luis Goicoechea J."/>
            <person name="Liang C."/>
            <person name="Chen C."/>
            <person name="Zhang W."/>
            <person name="Sun S."/>
            <person name="Liao Y."/>
            <person name="Zhang X."/>
            <person name="Yang L."/>
            <person name="Song C."/>
            <person name="Wang M."/>
            <person name="Shi J."/>
            <person name="Liu G."/>
            <person name="Liu J."/>
            <person name="Zhou H."/>
            <person name="Zhou W."/>
            <person name="Yu Q."/>
            <person name="An N."/>
            <person name="Chen Y."/>
            <person name="Cai Q."/>
            <person name="Wang B."/>
            <person name="Liu B."/>
            <person name="Min J."/>
            <person name="Huang Y."/>
            <person name="Wu H."/>
            <person name="Li Z."/>
            <person name="Zhang Y."/>
            <person name="Yin Y."/>
            <person name="Song W."/>
            <person name="Jiang J."/>
            <person name="Jackson S.A."/>
            <person name="Wing R.A."/>
            <person name="Wang J."/>
            <person name="Chen M."/>
        </authorList>
    </citation>
    <scope>NUCLEOTIDE SEQUENCE [LARGE SCALE GENOMIC DNA]</scope>
    <source>
        <strain evidence="1">cv. IRGC 101232</strain>
    </source>
</reference>
<reference evidence="1" key="2">
    <citation type="submission" date="2013-04" db="UniProtKB">
        <authorList>
            <consortium name="EnsemblPlants"/>
        </authorList>
    </citation>
    <scope>IDENTIFICATION</scope>
</reference>
<sequence>MVGASRHGGSGTFLSRGLMSTHGLSPASPWPTYPNVEAADVITTSEKLSSIISASAFWLCSCSPDRCRSRCVGWNTLTESPPAAPCS</sequence>
<accession>J3LYD0</accession>
<dbReference type="Proteomes" id="UP000006038">
    <property type="component" value="Chromosome 4"/>
</dbReference>
<name>J3LYD0_ORYBR</name>
<evidence type="ECO:0000313" key="1">
    <source>
        <dbReference type="EnsemblPlants" id="OB04G21550.1"/>
    </source>
</evidence>
<organism evidence="1">
    <name type="scientific">Oryza brachyantha</name>
    <name type="common">malo sina</name>
    <dbReference type="NCBI Taxonomy" id="4533"/>
    <lineage>
        <taxon>Eukaryota</taxon>
        <taxon>Viridiplantae</taxon>
        <taxon>Streptophyta</taxon>
        <taxon>Embryophyta</taxon>
        <taxon>Tracheophyta</taxon>
        <taxon>Spermatophyta</taxon>
        <taxon>Magnoliopsida</taxon>
        <taxon>Liliopsida</taxon>
        <taxon>Poales</taxon>
        <taxon>Poaceae</taxon>
        <taxon>BOP clade</taxon>
        <taxon>Oryzoideae</taxon>
        <taxon>Oryzeae</taxon>
        <taxon>Oryzinae</taxon>
        <taxon>Oryza</taxon>
    </lineage>
</organism>
<evidence type="ECO:0000313" key="2">
    <source>
        <dbReference type="Proteomes" id="UP000006038"/>
    </source>
</evidence>
<keyword evidence="2" id="KW-1185">Reference proteome</keyword>